<dbReference type="Pfam" id="PF07336">
    <property type="entry name" value="ABATE"/>
    <property type="match status" value="1"/>
</dbReference>
<evidence type="ECO:0000256" key="1">
    <source>
        <dbReference type="SAM" id="MobiDB-lite"/>
    </source>
</evidence>
<gene>
    <name evidence="3" type="ORF">MNO81_12030</name>
</gene>
<reference evidence="3" key="1">
    <citation type="journal article" date="2023" name="Environ. Microbiol.">
        <title>The 2-methylpropene degradation pathway in Mycobacteriaceae family strains.</title>
        <authorList>
            <person name="Helbich S."/>
            <person name="Barrantes I."/>
            <person name="Dos Anjos Borges L.G."/>
            <person name="Pieper D.H."/>
            <person name="Vainshtein Y."/>
            <person name="Sohn K."/>
            <person name="Engesser K.H."/>
        </authorList>
    </citation>
    <scope>NUCLEOTIDE SEQUENCE</scope>
    <source>
        <strain evidence="3">IBE100</strain>
    </source>
</reference>
<dbReference type="PANTHER" id="PTHR35525:SF3">
    <property type="entry name" value="BLL6575 PROTEIN"/>
    <property type="match status" value="1"/>
</dbReference>
<dbReference type="SUPFAM" id="SSF160904">
    <property type="entry name" value="Jann2411-like"/>
    <property type="match status" value="1"/>
</dbReference>
<evidence type="ECO:0000259" key="2">
    <source>
        <dbReference type="Pfam" id="PF11706"/>
    </source>
</evidence>
<evidence type="ECO:0000313" key="3">
    <source>
        <dbReference type="EMBL" id="MDG5483520.1"/>
    </source>
</evidence>
<evidence type="ECO:0000313" key="4">
    <source>
        <dbReference type="Proteomes" id="UP001154266"/>
    </source>
</evidence>
<organism evidence="3 4">
    <name type="scientific">Mycolicibacterium gadium</name>
    <name type="common">Mycobacterium gadium</name>
    <dbReference type="NCBI Taxonomy" id="1794"/>
    <lineage>
        <taxon>Bacteria</taxon>
        <taxon>Bacillati</taxon>
        <taxon>Actinomycetota</taxon>
        <taxon>Actinomycetes</taxon>
        <taxon>Mycobacteriales</taxon>
        <taxon>Mycobacteriaceae</taxon>
        <taxon>Mycolicibacterium</taxon>
    </lineage>
</organism>
<dbReference type="InterPro" id="IPR023286">
    <property type="entry name" value="ABATE_dom_sf"/>
</dbReference>
<keyword evidence="4" id="KW-1185">Reference proteome</keyword>
<feature type="domain" description="Zinc finger CGNR" evidence="2">
    <location>
        <begin position="148"/>
        <end position="191"/>
    </location>
</feature>
<sequence length="218" mass="23740">MVADPTRWLADVESKPAPGPLLRVQALVNTVELPAGPDRLADLDDAKPWLIDNELMASDAALDDADLRLLRDVREALRALLMCNGAGPSPTVAEIAPLRAVAAGGAARAEFDDDGLVRLTALGDSVAERLVGLLLIIRDAQLDGSWARLKVCANDECRWAFYDRSRNHGGTWCEMSACGNKLKNREFRARRKGESLTSEASVRSTDATPGRRRARPNR</sequence>
<dbReference type="PANTHER" id="PTHR35525">
    <property type="entry name" value="BLL6575 PROTEIN"/>
    <property type="match status" value="1"/>
</dbReference>
<dbReference type="Gene3D" id="1.10.3300.10">
    <property type="entry name" value="Jann2411-like domain"/>
    <property type="match status" value="1"/>
</dbReference>
<dbReference type="Pfam" id="PF11706">
    <property type="entry name" value="zf-CGNR"/>
    <property type="match status" value="1"/>
</dbReference>
<dbReference type="Proteomes" id="UP001154266">
    <property type="component" value="Unassembled WGS sequence"/>
</dbReference>
<dbReference type="InterPro" id="IPR010852">
    <property type="entry name" value="ABATE"/>
</dbReference>
<comment type="caution">
    <text evidence="3">The sequence shown here is derived from an EMBL/GenBank/DDBJ whole genome shotgun (WGS) entry which is preliminary data.</text>
</comment>
<proteinExistence type="predicted"/>
<feature type="region of interest" description="Disordered" evidence="1">
    <location>
        <begin position="189"/>
        <end position="218"/>
    </location>
</feature>
<dbReference type="InterPro" id="IPR021005">
    <property type="entry name" value="Znf_CGNR"/>
</dbReference>
<accession>A0ABT6GQ96</accession>
<name>A0ABT6GQ96_MYCGU</name>
<feature type="compositionally biased region" description="Polar residues" evidence="1">
    <location>
        <begin position="195"/>
        <end position="207"/>
    </location>
</feature>
<dbReference type="RefSeq" id="WP_278221198.1">
    <property type="nucleotide sequence ID" value="NZ_JAKZMO010000008.1"/>
</dbReference>
<protein>
    <submittedName>
        <fullName evidence="3">CGNR zinc finger domain-containing protein</fullName>
    </submittedName>
</protein>
<dbReference type="EMBL" id="JAKZMO010000008">
    <property type="protein sequence ID" value="MDG5483520.1"/>
    <property type="molecule type" value="Genomic_DNA"/>
</dbReference>